<gene>
    <name evidence="1" type="ORF">PsorP6_002403</name>
</gene>
<accession>A0ACC0WWW7</accession>
<evidence type="ECO:0000313" key="1">
    <source>
        <dbReference type="EMBL" id="KAI9922471.1"/>
    </source>
</evidence>
<sequence length="132" mass="14412">MVTQVSLHLLFWCQLRALQESQNLGTAGQQAEANCVKARIVVTPLQVKRSYLLGVSTSKLRSIGNIENAPLRVALGDNVNVLSSYLFGIFPEVPAYLKEKSDEPFRADTGNRGGSLGLTTHRSSGRVVRLSQ</sequence>
<proteinExistence type="predicted"/>
<keyword evidence="2" id="KW-1185">Reference proteome</keyword>
<protein>
    <submittedName>
        <fullName evidence="1">Uncharacterized protein</fullName>
    </submittedName>
</protein>
<evidence type="ECO:0000313" key="2">
    <source>
        <dbReference type="Proteomes" id="UP001163321"/>
    </source>
</evidence>
<organism evidence="1 2">
    <name type="scientific">Peronosclerospora sorghi</name>
    <dbReference type="NCBI Taxonomy" id="230839"/>
    <lineage>
        <taxon>Eukaryota</taxon>
        <taxon>Sar</taxon>
        <taxon>Stramenopiles</taxon>
        <taxon>Oomycota</taxon>
        <taxon>Peronosporomycetes</taxon>
        <taxon>Peronosporales</taxon>
        <taxon>Peronosporaceae</taxon>
        <taxon>Peronosclerospora</taxon>
    </lineage>
</organism>
<dbReference type="EMBL" id="CM047580">
    <property type="protein sequence ID" value="KAI9922471.1"/>
    <property type="molecule type" value="Genomic_DNA"/>
</dbReference>
<comment type="caution">
    <text evidence="1">The sequence shown here is derived from an EMBL/GenBank/DDBJ whole genome shotgun (WGS) entry which is preliminary data.</text>
</comment>
<name>A0ACC0WWW7_9STRA</name>
<dbReference type="Proteomes" id="UP001163321">
    <property type="component" value="Chromosome 1"/>
</dbReference>
<reference evidence="1 2" key="1">
    <citation type="journal article" date="2022" name="bioRxiv">
        <title>The genome of the oomycete Peronosclerospora sorghi, a cosmopolitan pathogen of maize and sorghum, is inflated with dispersed pseudogenes.</title>
        <authorList>
            <person name="Fletcher K."/>
            <person name="Martin F."/>
            <person name="Isakeit T."/>
            <person name="Cavanaugh K."/>
            <person name="Magill C."/>
            <person name="Michelmore R."/>
        </authorList>
    </citation>
    <scope>NUCLEOTIDE SEQUENCE [LARGE SCALE GENOMIC DNA]</scope>
    <source>
        <strain evidence="1">P6</strain>
    </source>
</reference>